<reference evidence="1" key="2">
    <citation type="submission" date="2022-11" db="EMBL/GenBank/DDBJ databases">
        <title>Draft genome sequencing of Pseudomonas atacamensis RS3R1.</title>
        <authorList>
            <person name="Furuya T."/>
            <person name="Kaneko H."/>
        </authorList>
    </citation>
    <scope>NUCLEOTIDE SEQUENCE</scope>
    <source>
        <strain evidence="1">RS3R-1</strain>
    </source>
</reference>
<dbReference type="EMBL" id="BSCQ01000028">
    <property type="protein sequence ID" value="GLH42522.1"/>
    <property type="molecule type" value="Genomic_DNA"/>
</dbReference>
<reference evidence="1" key="1">
    <citation type="journal article" date="2021" name="Sci. Rep.">
        <title>An efficient direct screening system for microorganisms that activate plant immune responses based on plant-microbe interactions using cultured plant cells.</title>
        <authorList>
            <person name="Kurokawa M."/>
            <person name="Nakano M."/>
            <person name="Kitahata N."/>
            <person name="Kuchitsu K."/>
            <person name="Furuya T."/>
        </authorList>
    </citation>
    <scope>NUCLEOTIDE SEQUENCE</scope>
    <source>
        <strain evidence="1">RS3R-1</strain>
    </source>
</reference>
<dbReference type="Proteomes" id="UP001145022">
    <property type="component" value="Unassembled WGS sequence"/>
</dbReference>
<gene>
    <name evidence="1" type="ORF">RS3R1_16090</name>
</gene>
<name>A0ABQ5PG88_9PSED</name>
<evidence type="ECO:0000313" key="1">
    <source>
        <dbReference type="EMBL" id="GLH42522.1"/>
    </source>
</evidence>
<reference evidence="1" key="3">
    <citation type="journal article" date="2023" name="J. Biotechnol.">
        <title>Draft Genome Sequences of Endophytic Pseudomonas Strains, Isolated from the Interior of Brassicaceae Plants.</title>
        <authorList>
            <person name="Kaneko H."/>
            <person name="Furuya T."/>
        </authorList>
    </citation>
    <scope>NUCLEOTIDE SEQUENCE</scope>
    <source>
        <strain evidence="1">RS3R-1</strain>
    </source>
</reference>
<sequence length="100" mass="10994">MRLDQITERNVERFGNAIKRSQADILFACLDCHQHPSAHPGFFRQCGLAHIRSMAQASNVLADVLQNGGSLSQIFVHYIAHSVGLGSILRNIGGIVRPPF</sequence>
<evidence type="ECO:0000313" key="2">
    <source>
        <dbReference type="Proteomes" id="UP001145022"/>
    </source>
</evidence>
<proteinExistence type="predicted"/>
<accession>A0ABQ5PG88</accession>
<organism evidence="1 2">
    <name type="scientific">Pseudomonas atacamensis</name>
    <dbReference type="NCBI Taxonomy" id="2565368"/>
    <lineage>
        <taxon>Bacteria</taxon>
        <taxon>Pseudomonadati</taxon>
        <taxon>Pseudomonadota</taxon>
        <taxon>Gammaproteobacteria</taxon>
        <taxon>Pseudomonadales</taxon>
        <taxon>Pseudomonadaceae</taxon>
        <taxon>Pseudomonas</taxon>
    </lineage>
</organism>
<keyword evidence="2" id="KW-1185">Reference proteome</keyword>
<protein>
    <submittedName>
        <fullName evidence="1">Uncharacterized protein</fullName>
    </submittedName>
</protein>
<comment type="caution">
    <text evidence="1">The sequence shown here is derived from an EMBL/GenBank/DDBJ whole genome shotgun (WGS) entry which is preliminary data.</text>
</comment>